<evidence type="ECO:0000259" key="3">
    <source>
        <dbReference type="Pfam" id="PF00294"/>
    </source>
</evidence>
<dbReference type="CDD" id="cd01166">
    <property type="entry name" value="KdgK"/>
    <property type="match status" value="1"/>
</dbReference>
<keyword evidence="1 4" id="KW-0808">Transferase</keyword>
<dbReference type="GO" id="GO:0005829">
    <property type="term" value="C:cytosol"/>
    <property type="evidence" value="ECO:0007669"/>
    <property type="project" value="TreeGrafter"/>
</dbReference>
<dbReference type="PANTHER" id="PTHR10584">
    <property type="entry name" value="SUGAR KINASE"/>
    <property type="match status" value="1"/>
</dbReference>
<reference evidence="4" key="1">
    <citation type="submission" date="2017-02" db="EMBL/GenBank/DDBJ databases">
        <title>Delving into the versatile metabolic prowess of the omnipresent phylum Bacteroidetes.</title>
        <authorList>
            <person name="Nobu M.K."/>
            <person name="Mei R."/>
            <person name="Narihiro T."/>
            <person name="Kuroda K."/>
            <person name="Liu W.-T."/>
        </authorList>
    </citation>
    <scope>NUCLEOTIDE SEQUENCE</scope>
    <source>
        <strain evidence="4">ADurb.Bin131</strain>
    </source>
</reference>
<accession>A0A1V6CCP3</accession>
<dbReference type="PANTHER" id="PTHR10584:SF166">
    <property type="entry name" value="RIBOKINASE"/>
    <property type="match status" value="1"/>
</dbReference>
<evidence type="ECO:0000313" key="4">
    <source>
        <dbReference type="EMBL" id="OQB74683.1"/>
    </source>
</evidence>
<dbReference type="EMBL" id="MWDQ01000033">
    <property type="protein sequence ID" value="OQB74683.1"/>
    <property type="molecule type" value="Genomic_DNA"/>
</dbReference>
<protein>
    <submittedName>
        <fullName evidence="4">Sugar kinase YdjH</fullName>
        <ecNumber evidence="4">2.7.1.-</ecNumber>
    </submittedName>
</protein>
<evidence type="ECO:0000256" key="2">
    <source>
        <dbReference type="ARBA" id="ARBA00022777"/>
    </source>
</evidence>
<proteinExistence type="predicted"/>
<dbReference type="SUPFAM" id="SSF53613">
    <property type="entry name" value="Ribokinase-like"/>
    <property type="match status" value="1"/>
</dbReference>
<dbReference type="PROSITE" id="PS00584">
    <property type="entry name" value="PFKB_KINASES_2"/>
    <property type="match status" value="1"/>
</dbReference>
<name>A0A1V6CCP3_UNCT6</name>
<dbReference type="Gene3D" id="3.40.1190.20">
    <property type="match status" value="1"/>
</dbReference>
<dbReference type="EC" id="2.7.1.-" evidence="4"/>
<dbReference type="Pfam" id="PF00294">
    <property type="entry name" value="PfkB"/>
    <property type="match status" value="1"/>
</dbReference>
<organism evidence="4">
    <name type="scientific">candidate division TA06 bacterium ADurb.Bin131</name>
    <dbReference type="NCBI Taxonomy" id="1852827"/>
    <lineage>
        <taxon>Bacteria</taxon>
        <taxon>Bacteria division TA06</taxon>
    </lineage>
</organism>
<dbReference type="InterPro" id="IPR002173">
    <property type="entry name" value="Carboh/pur_kinase_PfkB_CS"/>
</dbReference>
<dbReference type="InterPro" id="IPR011611">
    <property type="entry name" value="PfkB_dom"/>
</dbReference>
<dbReference type="GO" id="GO:0016301">
    <property type="term" value="F:kinase activity"/>
    <property type="evidence" value="ECO:0007669"/>
    <property type="project" value="UniProtKB-KW"/>
</dbReference>
<dbReference type="InterPro" id="IPR029056">
    <property type="entry name" value="Ribokinase-like"/>
</dbReference>
<gene>
    <name evidence="4" type="primary">ydjH</name>
    <name evidence="4" type="ORF">BWX89_00396</name>
</gene>
<evidence type="ECO:0000256" key="1">
    <source>
        <dbReference type="ARBA" id="ARBA00022679"/>
    </source>
</evidence>
<sequence length="314" mass="34117">MDKLACLGILVGDFVARPVRQMPERGKLTLVDTCELHIGGCASNTGIVAKNLGTEVGVIGKIGDDAIGEFVMNTLKKAGIDVSKVRIEKGITTSGTAVLVFPDGERSFLHSFGANSRFSVNDIDFDYLKNFSIVHVAGIFLLPGFEGENLKELARKVKDMGKILSFDTAWDSTGRWLPIIEESIEYVDYFFTSIEEARMLSGQDHYQEMAKFFIDRGAKNICIKMGSEGSFVANRTEKKFFPALKVNTVDSTGAGDAYVAGFLTGLLKGYSLLKCGLLANTVGAMSVTAVGATSAMKDWESLVSFAKEHNVEIF</sequence>
<feature type="domain" description="Carbohydrate kinase PfkB" evidence="3">
    <location>
        <begin position="1"/>
        <end position="296"/>
    </location>
</feature>
<dbReference type="AlphaFoldDB" id="A0A1V6CCP3"/>
<dbReference type="Proteomes" id="UP000485562">
    <property type="component" value="Unassembled WGS sequence"/>
</dbReference>
<keyword evidence="2 4" id="KW-0418">Kinase</keyword>
<comment type="caution">
    <text evidence="4">The sequence shown here is derived from an EMBL/GenBank/DDBJ whole genome shotgun (WGS) entry which is preliminary data.</text>
</comment>